<dbReference type="Proteomes" id="UP000002007">
    <property type="component" value="Chromosome"/>
</dbReference>
<dbReference type="Pfam" id="PF12146">
    <property type="entry name" value="Hydrolase_4"/>
    <property type="match status" value="1"/>
</dbReference>
<dbReference type="EMBL" id="CP000910">
    <property type="protein sequence ID" value="ABY22321.1"/>
    <property type="molecule type" value="Genomic_DNA"/>
</dbReference>
<keyword evidence="3" id="KW-1185">Reference proteome</keyword>
<organism evidence="2 3">
    <name type="scientific">Renibacterium salmoninarum (strain ATCC 33209 / DSM 20767 / JCM 11484 / NBRC 15589 / NCIMB 2235)</name>
    <dbReference type="NCBI Taxonomy" id="288705"/>
    <lineage>
        <taxon>Bacteria</taxon>
        <taxon>Bacillati</taxon>
        <taxon>Actinomycetota</taxon>
        <taxon>Actinomycetes</taxon>
        <taxon>Micrococcales</taxon>
        <taxon>Micrococcaceae</taxon>
        <taxon>Renibacterium</taxon>
    </lineage>
</organism>
<dbReference type="eggNOG" id="COG4757">
    <property type="taxonomic scope" value="Bacteria"/>
</dbReference>
<dbReference type="RefSeq" id="WP_012244024.1">
    <property type="nucleotide sequence ID" value="NC_010168.1"/>
</dbReference>
<proteinExistence type="predicted"/>
<evidence type="ECO:0000313" key="2">
    <source>
        <dbReference type="EMBL" id="ABY22321.1"/>
    </source>
</evidence>
<protein>
    <submittedName>
        <fullName evidence="2">Hydrolase, alpha/beta fold family</fullName>
    </submittedName>
</protein>
<dbReference type="InterPro" id="IPR017208">
    <property type="entry name" value="UCP037442_abhydr"/>
</dbReference>
<dbReference type="ESTHER" id="rensm-a9wlc2">
    <property type="family name" value="UCP037442"/>
</dbReference>
<dbReference type="AlphaFoldDB" id="A9WLC2"/>
<dbReference type="PIRSF" id="PIRSF037442">
    <property type="entry name" value="UCP037442_abhydr"/>
    <property type="match status" value="1"/>
</dbReference>
<accession>A9WLC2</accession>
<dbReference type="Gene3D" id="3.40.50.1820">
    <property type="entry name" value="alpha/beta hydrolase"/>
    <property type="match status" value="1"/>
</dbReference>
<evidence type="ECO:0000313" key="3">
    <source>
        <dbReference type="Proteomes" id="UP000002007"/>
    </source>
</evidence>
<dbReference type="InterPro" id="IPR029058">
    <property type="entry name" value="AB_hydrolase_fold"/>
</dbReference>
<sequence length="282" mass="31823">MPGKQISLQTQDGYTLVCTVFEADNPDAATIVIACATGVLASYYRRYAEFLRESGFNAITFDYRGIGLSAVSDLKALHGHWSDWGRYDLDAVLAYAVQPWKTSLVGHSFGGFAAGLAPHARELQRILMVGAQHAYWRDYQRAERLNFWYQWHLRMPLLTHKTGYFPGKRLGLTEDLPRGVAMDWARSPRDFTRGQPELRRSFAAVTAPIAAVAPTDDAFATPAATNRMLRYFSSAPSSSHFLAPSRYGEQKIGHFALFNDRFKPTFWHESIDYLNGENPWTS</sequence>
<dbReference type="HOGENOM" id="CLU_058232_0_0_11"/>
<evidence type="ECO:0000259" key="1">
    <source>
        <dbReference type="Pfam" id="PF12146"/>
    </source>
</evidence>
<dbReference type="InterPro" id="IPR022742">
    <property type="entry name" value="Hydrolase_4"/>
</dbReference>
<dbReference type="GO" id="GO:0016787">
    <property type="term" value="F:hydrolase activity"/>
    <property type="evidence" value="ECO:0007669"/>
    <property type="project" value="UniProtKB-KW"/>
</dbReference>
<dbReference type="KEGG" id="rsa:RSal33209_0572"/>
<name>A9WLC2_RENSM</name>
<dbReference type="STRING" id="288705.RSal33209_0572"/>
<dbReference type="SUPFAM" id="SSF53474">
    <property type="entry name" value="alpha/beta-Hydrolases"/>
    <property type="match status" value="1"/>
</dbReference>
<feature type="domain" description="Serine aminopeptidase S33" evidence="1">
    <location>
        <begin position="30"/>
        <end position="235"/>
    </location>
</feature>
<gene>
    <name evidence="2" type="ordered locus">RSal33209_0572</name>
</gene>
<keyword evidence="2" id="KW-0378">Hydrolase</keyword>
<reference evidence="3" key="1">
    <citation type="journal article" date="2008" name="J. Bacteriol.">
        <title>Genome sequence of the fish pathogen Renibacterium salmoninarum suggests reductive evolution away from an environmental Arthrobacter ancestor.</title>
        <authorList>
            <person name="Wiens G.D."/>
            <person name="Rockey D.D."/>
            <person name="Wu Z."/>
            <person name="Chang J."/>
            <person name="Levy R."/>
            <person name="Crane S."/>
            <person name="Chen D.S."/>
            <person name="Capri G.R."/>
            <person name="Burnett J.R."/>
            <person name="Sudheesh P.S."/>
            <person name="Schipma M.J."/>
            <person name="Burd H."/>
            <person name="Bhattacharyya A."/>
            <person name="Rhodes L.D."/>
            <person name="Kaul R."/>
            <person name="Strom M.S."/>
        </authorList>
    </citation>
    <scope>NUCLEOTIDE SEQUENCE [LARGE SCALE GENOMIC DNA]</scope>
    <source>
        <strain evidence="3">ATCC 33209 / DSM 20767 / JCM 11484 / NBRC 15589 / NCIMB 2235</strain>
    </source>
</reference>